<evidence type="ECO:0000313" key="13">
    <source>
        <dbReference type="Proteomes" id="UP000054166"/>
    </source>
</evidence>
<dbReference type="InterPro" id="IPR051334">
    <property type="entry name" value="SRPK"/>
</dbReference>
<dbReference type="HOGENOM" id="CLU_1066020_0_0_1"/>
<evidence type="ECO:0000256" key="10">
    <source>
        <dbReference type="RuleBase" id="RU000304"/>
    </source>
</evidence>
<proteinExistence type="inferred from homology"/>
<evidence type="ECO:0000256" key="5">
    <source>
        <dbReference type="ARBA" id="ARBA00022777"/>
    </source>
</evidence>
<evidence type="ECO:0000259" key="11">
    <source>
        <dbReference type="PROSITE" id="PS50011"/>
    </source>
</evidence>
<dbReference type="AlphaFoldDB" id="A0A0C3F6B1"/>
<dbReference type="EC" id="2.7.11.1" evidence="1"/>
<dbReference type="InterPro" id="IPR008271">
    <property type="entry name" value="Ser/Thr_kinase_AS"/>
</dbReference>
<dbReference type="PANTHER" id="PTHR47634">
    <property type="entry name" value="PROTEIN KINASE DOMAIN-CONTAINING PROTEIN-RELATED"/>
    <property type="match status" value="1"/>
</dbReference>
<evidence type="ECO:0000256" key="2">
    <source>
        <dbReference type="ARBA" id="ARBA00022527"/>
    </source>
</evidence>
<dbReference type="Gene3D" id="3.30.200.20">
    <property type="entry name" value="Phosphorylase Kinase, domain 1"/>
    <property type="match status" value="1"/>
</dbReference>
<evidence type="ECO:0000256" key="7">
    <source>
        <dbReference type="ARBA" id="ARBA00047899"/>
    </source>
</evidence>
<keyword evidence="2 10" id="KW-0723">Serine/threonine-protein kinase</keyword>
<dbReference type="InterPro" id="IPR000719">
    <property type="entry name" value="Prot_kinase_dom"/>
</dbReference>
<dbReference type="Proteomes" id="UP000054166">
    <property type="component" value="Unassembled WGS sequence"/>
</dbReference>
<dbReference type="PROSITE" id="PS50011">
    <property type="entry name" value="PROTEIN_KINASE_DOM"/>
    <property type="match status" value="1"/>
</dbReference>
<accession>A0A0C3F6B1</accession>
<dbReference type="GO" id="GO:0000245">
    <property type="term" value="P:spliceosomal complex assembly"/>
    <property type="evidence" value="ECO:0007669"/>
    <property type="project" value="TreeGrafter"/>
</dbReference>
<dbReference type="InterPro" id="IPR017441">
    <property type="entry name" value="Protein_kinase_ATP_BS"/>
</dbReference>
<dbReference type="EMBL" id="KN833005">
    <property type="protein sequence ID" value="KIM80140.1"/>
    <property type="molecule type" value="Genomic_DNA"/>
</dbReference>
<dbReference type="InParanoid" id="A0A0C3F6B1"/>
<keyword evidence="6 9" id="KW-0067">ATP-binding</keyword>
<evidence type="ECO:0000256" key="1">
    <source>
        <dbReference type="ARBA" id="ARBA00012513"/>
    </source>
</evidence>
<organism evidence="12 13">
    <name type="scientific">Piloderma croceum (strain F 1598)</name>
    <dbReference type="NCBI Taxonomy" id="765440"/>
    <lineage>
        <taxon>Eukaryota</taxon>
        <taxon>Fungi</taxon>
        <taxon>Dikarya</taxon>
        <taxon>Basidiomycota</taxon>
        <taxon>Agaricomycotina</taxon>
        <taxon>Agaricomycetes</taxon>
        <taxon>Agaricomycetidae</taxon>
        <taxon>Atheliales</taxon>
        <taxon>Atheliaceae</taxon>
        <taxon>Piloderma</taxon>
    </lineage>
</organism>
<keyword evidence="3" id="KW-0808">Transferase</keyword>
<evidence type="ECO:0000313" key="12">
    <source>
        <dbReference type="EMBL" id="KIM80140.1"/>
    </source>
</evidence>
<dbReference type="SUPFAM" id="SSF56112">
    <property type="entry name" value="Protein kinase-like (PK-like)"/>
    <property type="match status" value="1"/>
</dbReference>
<keyword evidence="5" id="KW-0418">Kinase</keyword>
<evidence type="ECO:0000256" key="4">
    <source>
        <dbReference type="ARBA" id="ARBA00022741"/>
    </source>
</evidence>
<evidence type="ECO:0000256" key="3">
    <source>
        <dbReference type="ARBA" id="ARBA00022679"/>
    </source>
</evidence>
<comment type="catalytic activity">
    <reaction evidence="8">
        <text>L-seryl-[protein] + ATP = O-phospho-L-seryl-[protein] + ADP + H(+)</text>
        <dbReference type="Rhea" id="RHEA:17989"/>
        <dbReference type="Rhea" id="RHEA-COMP:9863"/>
        <dbReference type="Rhea" id="RHEA-COMP:11604"/>
        <dbReference type="ChEBI" id="CHEBI:15378"/>
        <dbReference type="ChEBI" id="CHEBI:29999"/>
        <dbReference type="ChEBI" id="CHEBI:30616"/>
        <dbReference type="ChEBI" id="CHEBI:83421"/>
        <dbReference type="ChEBI" id="CHEBI:456216"/>
        <dbReference type="EC" id="2.7.11.1"/>
    </reaction>
</comment>
<evidence type="ECO:0000256" key="6">
    <source>
        <dbReference type="ARBA" id="ARBA00022840"/>
    </source>
</evidence>
<protein>
    <recommendedName>
        <fullName evidence="1">non-specific serine/threonine protein kinase</fullName>
        <ecNumber evidence="1">2.7.11.1</ecNumber>
    </recommendedName>
</protein>
<dbReference type="STRING" id="765440.A0A0C3F6B1"/>
<keyword evidence="4 9" id="KW-0547">Nucleotide-binding</keyword>
<dbReference type="PANTHER" id="PTHR47634:SF9">
    <property type="entry name" value="PROTEIN KINASE DOMAIN-CONTAINING PROTEIN-RELATED"/>
    <property type="match status" value="1"/>
</dbReference>
<comment type="similarity">
    <text evidence="10">Belongs to the protein kinase superfamily.</text>
</comment>
<feature type="domain" description="Protein kinase" evidence="11">
    <location>
        <begin position="67"/>
        <end position="261"/>
    </location>
</feature>
<reference evidence="12 13" key="1">
    <citation type="submission" date="2014-04" db="EMBL/GenBank/DDBJ databases">
        <authorList>
            <consortium name="DOE Joint Genome Institute"/>
            <person name="Kuo A."/>
            <person name="Tarkka M."/>
            <person name="Buscot F."/>
            <person name="Kohler A."/>
            <person name="Nagy L.G."/>
            <person name="Floudas D."/>
            <person name="Copeland A."/>
            <person name="Barry K.W."/>
            <person name="Cichocki N."/>
            <person name="Veneault-Fourrey C."/>
            <person name="LaButti K."/>
            <person name="Lindquist E.A."/>
            <person name="Lipzen A."/>
            <person name="Lundell T."/>
            <person name="Morin E."/>
            <person name="Murat C."/>
            <person name="Sun H."/>
            <person name="Tunlid A."/>
            <person name="Henrissat B."/>
            <person name="Grigoriev I.V."/>
            <person name="Hibbett D.S."/>
            <person name="Martin F."/>
            <person name="Nordberg H.P."/>
            <person name="Cantor M.N."/>
            <person name="Hua S.X."/>
        </authorList>
    </citation>
    <scope>NUCLEOTIDE SEQUENCE [LARGE SCALE GENOMIC DNA]</scope>
    <source>
        <strain evidence="12 13">F 1598</strain>
    </source>
</reference>
<dbReference type="GO" id="GO:0005524">
    <property type="term" value="F:ATP binding"/>
    <property type="evidence" value="ECO:0007669"/>
    <property type="project" value="UniProtKB-UniRule"/>
</dbReference>
<feature type="binding site" evidence="9">
    <location>
        <position position="97"/>
    </location>
    <ligand>
        <name>ATP</name>
        <dbReference type="ChEBI" id="CHEBI:30616"/>
    </ligand>
</feature>
<evidence type="ECO:0000256" key="8">
    <source>
        <dbReference type="ARBA" id="ARBA00048679"/>
    </source>
</evidence>
<dbReference type="Gene3D" id="1.10.510.10">
    <property type="entry name" value="Transferase(Phosphotransferase) domain 1"/>
    <property type="match status" value="1"/>
</dbReference>
<reference evidence="13" key="2">
    <citation type="submission" date="2015-01" db="EMBL/GenBank/DDBJ databases">
        <title>Evolutionary Origins and Diversification of the Mycorrhizal Mutualists.</title>
        <authorList>
            <consortium name="DOE Joint Genome Institute"/>
            <consortium name="Mycorrhizal Genomics Consortium"/>
            <person name="Kohler A."/>
            <person name="Kuo A."/>
            <person name="Nagy L.G."/>
            <person name="Floudas D."/>
            <person name="Copeland A."/>
            <person name="Barry K.W."/>
            <person name="Cichocki N."/>
            <person name="Veneault-Fourrey C."/>
            <person name="LaButti K."/>
            <person name="Lindquist E.A."/>
            <person name="Lipzen A."/>
            <person name="Lundell T."/>
            <person name="Morin E."/>
            <person name="Murat C."/>
            <person name="Riley R."/>
            <person name="Ohm R."/>
            <person name="Sun H."/>
            <person name="Tunlid A."/>
            <person name="Henrissat B."/>
            <person name="Grigoriev I.V."/>
            <person name="Hibbett D.S."/>
            <person name="Martin F."/>
        </authorList>
    </citation>
    <scope>NUCLEOTIDE SEQUENCE [LARGE SCALE GENOMIC DNA]</scope>
    <source>
        <strain evidence="13">F 1598</strain>
    </source>
</reference>
<comment type="catalytic activity">
    <reaction evidence="7">
        <text>L-threonyl-[protein] + ATP = O-phospho-L-threonyl-[protein] + ADP + H(+)</text>
        <dbReference type="Rhea" id="RHEA:46608"/>
        <dbReference type="Rhea" id="RHEA-COMP:11060"/>
        <dbReference type="Rhea" id="RHEA-COMP:11605"/>
        <dbReference type="ChEBI" id="CHEBI:15378"/>
        <dbReference type="ChEBI" id="CHEBI:30013"/>
        <dbReference type="ChEBI" id="CHEBI:30616"/>
        <dbReference type="ChEBI" id="CHEBI:61977"/>
        <dbReference type="ChEBI" id="CHEBI:456216"/>
        <dbReference type="EC" id="2.7.11.1"/>
    </reaction>
</comment>
<dbReference type="GO" id="GO:0050684">
    <property type="term" value="P:regulation of mRNA processing"/>
    <property type="evidence" value="ECO:0007669"/>
    <property type="project" value="TreeGrafter"/>
</dbReference>
<dbReference type="PROSITE" id="PS00107">
    <property type="entry name" value="PROTEIN_KINASE_ATP"/>
    <property type="match status" value="1"/>
</dbReference>
<dbReference type="SMART" id="SM00220">
    <property type="entry name" value="S_TKc"/>
    <property type="match status" value="1"/>
</dbReference>
<dbReference type="Pfam" id="PF00069">
    <property type="entry name" value="Pkinase"/>
    <property type="match status" value="1"/>
</dbReference>
<dbReference type="InterPro" id="IPR011009">
    <property type="entry name" value="Kinase-like_dom_sf"/>
</dbReference>
<dbReference type="PROSITE" id="PS00108">
    <property type="entry name" value="PROTEIN_KINASE_ST"/>
    <property type="match status" value="1"/>
</dbReference>
<sequence>MKSMSRLLNIGRRPLSSVSKTGSALSSLPSEHFNAGLEEPLSVSTQQGYGYYPAQLGECIGDTETTFRIVRKLGWGSYSNVWLGQDTRRENSFVALKILTANATHGCLTNQMDEQSFHERISSGVEPPHRQSAALASNSAVTRHPDIAHISRFLGSFLARSTHGDHICFVFEVLGPNIANLRRAFGAPGLTLPVVKAIAKQCLLALEYLHDICGIIHCDVKPGNILLQRTVDSLISMAASLQRFSFRRGKRVSFASSGAPH</sequence>
<dbReference type="OrthoDB" id="5979581at2759"/>
<name>A0A0C3F6B1_PILCF</name>
<gene>
    <name evidence="12" type="ORF">PILCRDRAFT_822658</name>
</gene>
<dbReference type="GO" id="GO:0004674">
    <property type="term" value="F:protein serine/threonine kinase activity"/>
    <property type="evidence" value="ECO:0007669"/>
    <property type="project" value="UniProtKB-KW"/>
</dbReference>
<evidence type="ECO:0000256" key="9">
    <source>
        <dbReference type="PROSITE-ProRule" id="PRU10141"/>
    </source>
</evidence>
<keyword evidence="13" id="KW-1185">Reference proteome</keyword>